<keyword evidence="3" id="KW-1185">Reference proteome</keyword>
<feature type="region of interest" description="Disordered" evidence="1">
    <location>
        <begin position="58"/>
        <end position="126"/>
    </location>
</feature>
<name>A0A445GS18_GLYSO</name>
<organism evidence="2 3">
    <name type="scientific">Glycine soja</name>
    <name type="common">Wild soybean</name>
    <dbReference type="NCBI Taxonomy" id="3848"/>
    <lineage>
        <taxon>Eukaryota</taxon>
        <taxon>Viridiplantae</taxon>
        <taxon>Streptophyta</taxon>
        <taxon>Embryophyta</taxon>
        <taxon>Tracheophyta</taxon>
        <taxon>Spermatophyta</taxon>
        <taxon>Magnoliopsida</taxon>
        <taxon>eudicotyledons</taxon>
        <taxon>Gunneridae</taxon>
        <taxon>Pentapetalae</taxon>
        <taxon>rosids</taxon>
        <taxon>fabids</taxon>
        <taxon>Fabales</taxon>
        <taxon>Fabaceae</taxon>
        <taxon>Papilionoideae</taxon>
        <taxon>50 kb inversion clade</taxon>
        <taxon>NPAAA clade</taxon>
        <taxon>indigoferoid/millettioid clade</taxon>
        <taxon>Phaseoleae</taxon>
        <taxon>Glycine</taxon>
        <taxon>Glycine subgen. Soja</taxon>
    </lineage>
</organism>
<reference evidence="2 3" key="1">
    <citation type="submission" date="2018-09" db="EMBL/GenBank/DDBJ databases">
        <title>A high-quality reference genome of wild soybean provides a powerful tool to mine soybean genomes.</title>
        <authorList>
            <person name="Xie M."/>
            <person name="Chung C.Y.L."/>
            <person name="Li M.-W."/>
            <person name="Wong F.-L."/>
            <person name="Chan T.-F."/>
            <person name="Lam H.-M."/>
        </authorList>
    </citation>
    <scope>NUCLEOTIDE SEQUENCE [LARGE SCALE GENOMIC DNA]</scope>
    <source>
        <strain evidence="3">cv. W05</strain>
        <tissue evidence="2">Hypocotyl of etiolated seedlings</tissue>
    </source>
</reference>
<feature type="compositionally biased region" description="Polar residues" evidence="1">
    <location>
        <begin position="110"/>
        <end position="122"/>
    </location>
</feature>
<gene>
    <name evidence="2" type="ORF">D0Y65_040546</name>
</gene>
<dbReference type="EMBL" id="QZWG01000015">
    <property type="protein sequence ID" value="RZB64036.1"/>
    <property type="molecule type" value="Genomic_DNA"/>
</dbReference>
<comment type="caution">
    <text evidence="2">The sequence shown here is derived from an EMBL/GenBank/DDBJ whole genome shotgun (WGS) entry which is preliminary data.</text>
</comment>
<protein>
    <submittedName>
        <fullName evidence="2">Uncharacterized protein</fullName>
    </submittedName>
</protein>
<evidence type="ECO:0000256" key="1">
    <source>
        <dbReference type="SAM" id="MobiDB-lite"/>
    </source>
</evidence>
<dbReference type="AlphaFoldDB" id="A0A445GS18"/>
<sequence length="160" mass="17552">MNGLASHCYERLTNTKRKQEVWKRMEQNGGKVPKPSSNSQTKPKSLWCTHLTTQTATSTTHLPLLTQPPTSSQSPRRRHHDSSICVSSHADSSLSHVHSSSPCAAPRAATTPQHGSHNNSLPHTPYMGGSVGGPIIASNGCSWKIDQRAKLRDHIYCHML</sequence>
<evidence type="ECO:0000313" key="3">
    <source>
        <dbReference type="Proteomes" id="UP000289340"/>
    </source>
</evidence>
<dbReference type="EMBL" id="QZWG01000015">
    <property type="protein sequence ID" value="RZB64037.1"/>
    <property type="molecule type" value="Genomic_DNA"/>
</dbReference>
<proteinExistence type="predicted"/>
<evidence type="ECO:0000313" key="2">
    <source>
        <dbReference type="EMBL" id="RZB64036.1"/>
    </source>
</evidence>
<feature type="compositionally biased region" description="Low complexity" evidence="1">
    <location>
        <begin position="87"/>
        <end position="101"/>
    </location>
</feature>
<dbReference type="Proteomes" id="UP000289340">
    <property type="component" value="Chromosome 15"/>
</dbReference>
<feature type="compositionally biased region" description="Low complexity" evidence="1">
    <location>
        <begin position="58"/>
        <end position="74"/>
    </location>
</feature>
<accession>A0A445GS18</accession>